<reference evidence="1" key="1">
    <citation type="journal article" date="2014" name="Front. Microbiol.">
        <title>High frequency of phylogenetically diverse reductive dehalogenase-homologous genes in deep subseafloor sedimentary metagenomes.</title>
        <authorList>
            <person name="Kawai M."/>
            <person name="Futagami T."/>
            <person name="Toyoda A."/>
            <person name="Takaki Y."/>
            <person name="Nishi S."/>
            <person name="Hori S."/>
            <person name="Arai W."/>
            <person name="Tsubouchi T."/>
            <person name="Morono Y."/>
            <person name="Uchiyama I."/>
            <person name="Ito T."/>
            <person name="Fujiyama A."/>
            <person name="Inagaki F."/>
            <person name="Takami H."/>
        </authorList>
    </citation>
    <scope>NUCLEOTIDE SEQUENCE</scope>
    <source>
        <strain evidence="1">Expedition CK06-06</strain>
    </source>
</reference>
<dbReference type="EMBL" id="BARV01042869">
    <property type="protein sequence ID" value="GAI51675.1"/>
    <property type="molecule type" value="Genomic_DNA"/>
</dbReference>
<name>X1QKY6_9ZZZZ</name>
<comment type="caution">
    <text evidence="1">The sequence shown here is derived from an EMBL/GenBank/DDBJ whole genome shotgun (WGS) entry which is preliminary data.</text>
</comment>
<accession>X1QKY6</accession>
<evidence type="ECO:0000313" key="1">
    <source>
        <dbReference type="EMBL" id="GAI51675.1"/>
    </source>
</evidence>
<protein>
    <submittedName>
        <fullName evidence="1">Uncharacterized protein</fullName>
    </submittedName>
</protein>
<sequence length="46" mass="5437">MAQPNDYGWDIKRKLIWLGKHSYLFRQCCHDYIENNGGKPEIAIVD</sequence>
<feature type="non-terminal residue" evidence="1">
    <location>
        <position position="46"/>
    </location>
</feature>
<gene>
    <name evidence="1" type="ORF">S06H3_64261</name>
</gene>
<organism evidence="1">
    <name type="scientific">marine sediment metagenome</name>
    <dbReference type="NCBI Taxonomy" id="412755"/>
    <lineage>
        <taxon>unclassified sequences</taxon>
        <taxon>metagenomes</taxon>
        <taxon>ecological metagenomes</taxon>
    </lineage>
</organism>
<proteinExistence type="predicted"/>
<dbReference type="AlphaFoldDB" id="X1QKY6"/>